<protein>
    <submittedName>
        <fullName evidence="1">Uncharacterized protein</fullName>
    </submittedName>
</protein>
<organism evidence="1 2">
    <name type="scientific">Pseudomonas synxantha</name>
    <dbReference type="NCBI Taxonomy" id="47883"/>
    <lineage>
        <taxon>Bacteria</taxon>
        <taxon>Pseudomonadati</taxon>
        <taxon>Pseudomonadota</taxon>
        <taxon>Gammaproteobacteria</taxon>
        <taxon>Pseudomonadales</taxon>
        <taxon>Pseudomonadaceae</taxon>
        <taxon>Pseudomonas</taxon>
    </lineage>
</organism>
<accession>A0A3G7UC31</accession>
<dbReference type="Proteomes" id="UP000268696">
    <property type="component" value="Chromosome"/>
</dbReference>
<gene>
    <name evidence="1" type="ORF">C4K03_4762</name>
</gene>
<dbReference type="AlphaFoldDB" id="A0A3G7UC31"/>
<sequence>MSCVFANEMMPGKNGTSVGKINAALDQRFVTLSRIEGYLHGLTVCT</sequence>
<name>A0A3G7UC31_9PSED</name>
<dbReference type="EMBL" id="CP027754">
    <property type="protein sequence ID" value="AZE56900.1"/>
    <property type="molecule type" value="Genomic_DNA"/>
</dbReference>
<evidence type="ECO:0000313" key="1">
    <source>
        <dbReference type="EMBL" id="AZE56900.1"/>
    </source>
</evidence>
<reference evidence="1 2" key="1">
    <citation type="submission" date="2018-03" db="EMBL/GenBank/DDBJ databases">
        <title>Diversity of phytobeneficial traits revealed by whole-genome analysis of worldwide-isolated phenazine-producing Pseudomonas spp.</title>
        <authorList>
            <person name="Biessy A."/>
            <person name="Novinscak A."/>
            <person name="Blom J."/>
            <person name="Leger G."/>
            <person name="Thomashow L.S."/>
            <person name="Cazorla F.M."/>
            <person name="Josic D."/>
            <person name="Filion M."/>
        </authorList>
    </citation>
    <scope>NUCLEOTIDE SEQUENCE [LARGE SCALE GENOMIC DNA]</scope>
    <source>
        <strain evidence="1 2">30B</strain>
    </source>
</reference>
<evidence type="ECO:0000313" key="2">
    <source>
        <dbReference type="Proteomes" id="UP000268696"/>
    </source>
</evidence>
<proteinExistence type="predicted"/>